<dbReference type="AlphaFoldDB" id="A0A1B6PN50"/>
<dbReference type="ExpressionAtlas" id="A0A1B6PN50">
    <property type="expression patterns" value="baseline"/>
</dbReference>
<keyword evidence="3" id="KW-1185">Reference proteome</keyword>
<feature type="region of interest" description="Disordered" evidence="1">
    <location>
        <begin position="1"/>
        <end position="21"/>
    </location>
</feature>
<dbReference type="eggNOG" id="ENOG502QQJ9">
    <property type="taxonomic scope" value="Eukaryota"/>
</dbReference>
<feature type="region of interest" description="Disordered" evidence="1">
    <location>
        <begin position="101"/>
        <end position="131"/>
    </location>
</feature>
<reference evidence="2 3" key="1">
    <citation type="journal article" date="2009" name="Nature">
        <title>The Sorghum bicolor genome and the diversification of grasses.</title>
        <authorList>
            <person name="Paterson A.H."/>
            <person name="Bowers J.E."/>
            <person name="Bruggmann R."/>
            <person name="Dubchak I."/>
            <person name="Grimwood J."/>
            <person name="Gundlach H."/>
            <person name="Haberer G."/>
            <person name="Hellsten U."/>
            <person name="Mitros T."/>
            <person name="Poliakov A."/>
            <person name="Schmutz J."/>
            <person name="Spannagl M."/>
            <person name="Tang H."/>
            <person name="Wang X."/>
            <person name="Wicker T."/>
            <person name="Bharti A.K."/>
            <person name="Chapman J."/>
            <person name="Feltus F.A."/>
            <person name="Gowik U."/>
            <person name="Grigoriev I.V."/>
            <person name="Lyons E."/>
            <person name="Maher C.A."/>
            <person name="Martis M."/>
            <person name="Narechania A."/>
            <person name="Otillar R.P."/>
            <person name="Penning B.W."/>
            <person name="Salamov A.A."/>
            <person name="Wang Y."/>
            <person name="Zhang L."/>
            <person name="Carpita N.C."/>
            <person name="Freeling M."/>
            <person name="Gingle A.R."/>
            <person name="Hash C.T."/>
            <person name="Keller B."/>
            <person name="Klein P."/>
            <person name="Kresovich S."/>
            <person name="McCann M.C."/>
            <person name="Ming R."/>
            <person name="Peterson D.G."/>
            <person name="Mehboob-ur-Rahman"/>
            <person name="Ware D."/>
            <person name="Westhoff P."/>
            <person name="Mayer K.F."/>
            <person name="Messing J."/>
            <person name="Rokhsar D.S."/>
        </authorList>
    </citation>
    <scope>NUCLEOTIDE SEQUENCE [LARGE SCALE GENOMIC DNA]</scope>
    <source>
        <strain evidence="3">cv. BTx623</strain>
    </source>
</reference>
<feature type="region of interest" description="Disordered" evidence="1">
    <location>
        <begin position="160"/>
        <end position="181"/>
    </location>
</feature>
<sequence>MEYMEKKEEKLDTPCRTSDSQQLTIFPPTGFAAAFRATQIPFPFSTHTNASSQERIHHWIWKLLHGTPSLVDEAEETREIEEQGSKKQGAMAFLLPKLTTPSGPSCKLPPSPLLKPQLAQPGHSGGKIQGSVSGAGAAQVAAPGHLSLLLLLSAPQQAADPASKSTATKNRGKGGGDPQRSDFYLNLGTAVRTLRDDLPDVFDREPNYDIYREDITFVDPLNTFHGIDNYKTIFWALRFHGRLLFREIGLDVSRIWQLTETSIVVRWELWGTPRVPWESYGCFSGTSRYKVDRNGKIYEHKVDNLALDFPRSVAKVGSIADMVVATPSPNLTFWNVVGPGDGCSWTKLYEAVVEAVEREEHGSTGIGVGGLPVPCSFGCGCGSSF</sequence>
<organism evidence="2 3">
    <name type="scientific">Sorghum bicolor</name>
    <name type="common">Sorghum</name>
    <name type="synonym">Sorghum vulgare</name>
    <dbReference type="NCBI Taxonomy" id="4558"/>
    <lineage>
        <taxon>Eukaryota</taxon>
        <taxon>Viridiplantae</taxon>
        <taxon>Streptophyta</taxon>
        <taxon>Embryophyta</taxon>
        <taxon>Tracheophyta</taxon>
        <taxon>Spermatophyta</taxon>
        <taxon>Magnoliopsida</taxon>
        <taxon>Liliopsida</taxon>
        <taxon>Poales</taxon>
        <taxon>Poaceae</taxon>
        <taxon>PACMAD clade</taxon>
        <taxon>Panicoideae</taxon>
        <taxon>Andropogonodae</taxon>
        <taxon>Andropogoneae</taxon>
        <taxon>Sorghinae</taxon>
        <taxon>Sorghum</taxon>
    </lineage>
</organism>
<evidence type="ECO:0000313" key="3">
    <source>
        <dbReference type="Proteomes" id="UP000000768"/>
    </source>
</evidence>
<dbReference type="Pfam" id="PF10184">
    <property type="entry name" value="DUF2358"/>
    <property type="match status" value="1"/>
</dbReference>
<proteinExistence type="predicted"/>
<evidence type="ECO:0000313" key="2">
    <source>
        <dbReference type="EMBL" id="KXG27102.1"/>
    </source>
</evidence>
<dbReference type="InterPro" id="IPR032710">
    <property type="entry name" value="NTF2-like_dom_sf"/>
</dbReference>
<dbReference type="PANTHER" id="PTHR31094:SF3">
    <property type="entry name" value="OS04G0613300 PROTEIN"/>
    <property type="match status" value="1"/>
</dbReference>
<feature type="compositionally biased region" description="Basic and acidic residues" evidence="1">
    <location>
        <begin position="1"/>
        <end position="13"/>
    </location>
</feature>
<reference evidence="3" key="2">
    <citation type="journal article" date="2018" name="Plant J.">
        <title>The Sorghum bicolor reference genome: improved assembly, gene annotations, a transcriptome atlas, and signatures of genome organization.</title>
        <authorList>
            <person name="McCormick R.F."/>
            <person name="Truong S.K."/>
            <person name="Sreedasyam A."/>
            <person name="Jenkins J."/>
            <person name="Shu S."/>
            <person name="Sims D."/>
            <person name="Kennedy M."/>
            <person name="Amirebrahimi M."/>
            <person name="Weers B.D."/>
            <person name="McKinley B."/>
            <person name="Mattison A."/>
            <person name="Morishige D.T."/>
            <person name="Grimwood J."/>
            <person name="Schmutz J."/>
            <person name="Mullet J.E."/>
        </authorList>
    </citation>
    <scope>NUCLEOTIDE SEQUENCE [LARGE SCALE GENOMIC DNA]</scope>
    <source>
        <strain evidence="3">cv. BTx623</strain>
    </source>
</reference>
<dbReference type="Proteomes" id="UP000000768">
    <property type="component" value="Chromosome 6"/>
</dbReference>
<evidence type="ECO:0000256" key="1">
    <source>
        <dbReference type="SAM" id="MobiDB-lite"/>
    </source>
</evidence>
<protein>
    <submittedName>
        <fullName evidence="2">Uncharacterized protein</fullName>
    </submittedName>
</protein>
<dbReference type="Gramene" id="KXG27102">
    <property type="protein sequence ID" value="KXG27102"/>
    <property type="gene ID" value="SORBI_3006G212800"/>
</dbReference>
<dbReference type="EMBL" id="CM000765">
    <property type="protein sequence ID" value="KXG27102.1"/>
    <property type="molecule type" value="Genomic_DNA"/>
</dbReference>
<dbReference type="PANTHER" id="PTHR31094">
    <property type="entry name" value="RIKEN CDNA 2310061I04 GENE"/>
    <property type="match status" value="1"/>
</dbReference>
<name>A0A1B6PN50_SORBI</name>
<dbReference type="InParanoid" id="A0A1B6PN50"/>
<dbReference type="FunCoup" id="A0A1B6PN50">
    <property type="interactions" value="339"/>
</dbReference>
<gene>
    <name evidence="2" type="ORF">SORBI_3006G212800</name>
</gene>
<dbReference type="OMA" id="GAKDEHQ"/>
<accession>A0A1B6PN50</accession>
<dbReference type="InterPro" id="IPR018790">
    <property type="entry name" value="DUF2358"/>
</dbReference>
<dbReference type="SUPFAM" id="SSF54427">
    <property type="entry name" value="NTF2-like"/>
    <property type="match status" value="1"/>
</dbReference>